<dbReference type="GO" id="GO:0003700">
    <property type="term" value="F:DNA-binding transcription factor activity"/>
    <property type="evidence" value="ECO:0007669"/>
    <property type="project" value="InterPro"/>
</dbReference>
<evidence type="ECO:0000256" key="1">
    <source>
        <dbReference type="ARBA" id="ARBA00023015"/>
    </source>
</evidence>
<dbReference type="GO" id="GO:0000976">
    <property type="term" value="F:transcription cis-regulatory region binding"/>
    <property type="evidence" value="ECO:0007669"/>
    <property type="project" value="TreeGrafter"/>
</dbReference>
<evidence type="ECO:0000313" key="5">
    <source>
        <dbReference type="EMBL" id="KAF7769907.1"/>
    </source>
</evidence>
<protein>
    <recommendedName>
        <fullName evidence="4">HTH araC/xylS-type domain-containing protein</fullName>
    </recommendedName>
</protein>
<evidence type="ECO:0000259" key="4">
    <source>
        <dbReference type="PROSITE" id="PS01124"/>
    </source>
</evidence>
<feature type="domain" description="HTH araC/xylS-type" evidence="4">
    <location>
        <begin position="235"/>
        <end position="334"/>
    </location>
</feature>
<dbReference type="GO" id="GO:0005829">
    <property type="term" value="C:cytosol"/>
    <property type="evidence" value="ECO:0007669"/>
    <property type="project" value="TreeGrafter"/>
</dbReference>
<organism evidence="5 6">
    <name type="scientific">Pseudoalteromonas citrea</name>
    <dbReference type="NCBI Taxonomy" id="43655"/>
    <lineage>
        <taxon>Bacteria</taxon>
        <taxon>Pseudomonadati</taxon>
        <taxon>Pseudomonadota</taxon>
        <taxon>Gammaproteobacteria</taxon>
        <taxon>Alteromonadales</taxon>
        <taxon>Pseudoalteromonadaceae</taxon>
        <taxon>Pseudoalteromonas</taxon>
    </lineage>
</organism>
<dbReference type="InterPro" id="IPR009057">
    <property type="entry name" value="Homeodomain-like_sf"/>
</dbReference>
<dbReference type="AlphaFoldDB" id="A0AAD4AHN8"/>
<dbReference type="EMBL" id="AHBZ03000021">
    <property type="protein sequence ID" value="KAF7769907.1"/>
    <property type="molecule type" value="Genomic_DNA"/>
</dbReference>
<dbReference type="Pfam" id="PF12833">
    <property type="entry name" value="HTH_18"/>
    <property type="match status" value="1"/>
</dbReference>
<keyword evidence="1" id="KW-0805">Transcription regulation</keyword>
<dbReference type="PANTHER" id="PTHR47894:SF1">
    <property type="entry name" value="HTH-TYPE TRANSCRIPTIONAL REGULATOR VQSM"/>
    <property type="match status" value="1"/>
</dbReference>
<evidence type="ECO:0000313" key="6">
    <source>
        <dbReference type="Proteomes" id="UP000016487"/>
    </source>
</evidence>
<name>A0AAD4AHN8_9GAMM</name>
<dbReference type="SUPFAM" id="SSF46689">
    <property type="entry name" value="Homeodomain-like"/>
    <property type="match status" value="1"/>
</dbReference>
<dbReference type="Gene3D" id="1.10.10.60">
    <property type="entry name" value="Homeodomain-like"/>
    <property type="match status" value="1"/>
</dbReference>
<evidence type="ECO:0000256" key="3">
    <source>
        <dbReference type="ARBA" id="ARBA00023163"/>
    </source>
</evidence>
<reference evidence="5" key="1">
    <citation type="journal article" date="2012" name="J. Bacteriol.">
        <title>Genome sequences of type strains of seven species of the marine bacterium Pseudoalteromonas.</title>
        <authorList>
            <person name="Xie B.B."/>
            <person name="Shu Y.L."/>
            <person name="Qin Q.L."/>
            <person name="Rong J.C."/>
            <person name="Zhang X.Y."/>
            <person name="Chen X.L."/>
            <person name="Shi M."/>
            <person name="He H.L."/>
            <person name="Zhou B.C."/>
            <person name="Zhang Y.Z."/>
        </authorList>
    </citation>
    <scope>NUCLEOTIDE SEQUENCE</scope>
    <source>
        <strain evidence="5">DSM 8771</strain>
    </source>
</reference>
<sequence length="336" mass="38790">MKQYFDAKAASLNSHDVLLPLVEMAMQRGINNNKLLKGSKLFYTDLQSPHKKVSFEQLNTVINNAILLLPSDGLSFLLGQHWLFNQVSYSGQALLNSKHLMQMSRVIQVKQFALCPFVFFTPYRSHSHTHYVVNFAIALPQPKVTQFYFEMIAAKINALCKWRFNFTQKICIKFPFSPPQHLEQYYAHLGVQYQFDHPCFCISIPNETLTVPQATTTPVMQQYYLQQARTAPNTIGFIQYLCELLIKDPKIGCEEVAQHLRVSPATLKRKLKQHNTTLQTLKDALQKQHAVINIGERGYSNEQTADHLQFSDVTNFRRTFKRWTGMTPTQLRNIMT</sequence>
<dbReference type="Pfam" id="PF12625">
    <property type="entry name" value="Arabinose_bd"/>
    <property type="match status" value="1"/>
</dbReference>
<gene>
    <name evidence="5" type="ORF">PCIT_a2831</name>
</gene>
<dbReference type="InterPro" id="IPR032687">
    <property type="entry name" value="AraC-type_N"/>
</dbReference>
<evidence type="ECO:0000256" key="2">
    <source>
        <dbReference type="ARBA" id="ARBA00023125"/>
    </source>
</evidence>
<accession>A0AAD4AHN8</accession>
<dbReference type="InterPro" id="IPR018060">
    <property type="entry name" value="HTH_AraC"/>
</dbReference>
<comment type="caution">
    <text evidence="5">The sequence shown here is derived from an EMBL/GenBank/DDBJ whole genome shotgun (WGS) entry which is preliminary data.</text>
</comment>
<proteinExistence type="predicted"/>
<dbReference type="PROSITE" id="PS01124">
    <property type="entry name" value="HTH_ARAC_FAMILY_2"/>
    <property type="match status" value="1"/>
</dbReference>
<dbReference type="SMART" id="SM00342">
    <property type="entry name" value="HTH_ARAC"/>
    <property type="match status" value="1"/>
</dbReference>
<keyword evidence="3" id="KW-0804">Transcription</keyword>
<reference evidence="5" key="2">
    <citation type="submission" date="2015-03" db="EMBL/GenBank/DDBJ databases">
        <title>Genome sequence of Pseudoalteromonas citrea.</title>
        <authorList>
            <person name="Xie B.-B."/>
            <person name="Rong J.-C."/>
            <person name="Qin Q.-L."/>
            <person name="Zhang Y.-Z."/>
        </authorList>
    </citation>
    <scope>NUCLEOTIDE SEQUENCE</scope>
    <source>
        <strain evidence="5">DSM 8771</strain>
    </source>
</reference>
<dbReference type="PANTHER" id="PTHR47894">
    <property type="entry name" value="HTH-TYPE TRANSCRIPTIONAL REGULATOR GADX"/>
    <property type="match status" value="1"/>
</dbReference>
<dbReference type="RefSeq" id="WP_010364612.1">
    <property type="nucleotide sequence ID" value="NZ_AHBZ03000021.1"/>
</dbReference>
<keyword evidence="2" id="KW-0238">DNA-binding</keyword>
<dbReference type="Proteomes" id="UP000016487">
    <property type="component" value="Unassembled WGS sequence"/>
</dbReference>